<feature type="compositionally biased region" description="Basic and acidic residues" evidence="1">
    <location>
        <begin position="185"/>
        <end position="214"/>
    </location>
</feature>
<feature type="compositionally biased region" description="Basic and acidic residues" evidence="1">
    <location>
        <begin position="146"/>
        <end position="167"/>
    </location>
</feature>
<name>A0A1F5EHC5_9BACT</name>
<dbReference type="Proteomes" id="UP000186029">
    <property type="component" value="Unassembled WGS sequence"/>
</dbReference>
<organism evidence="2 3">
    <name type="scientific">Candidatus Campbellbacteria bacterium RIFCSPLOWO2_02_35_12</name>
    <dbReference type="NCBI Taxonomy" id="1797580"/>
    <lineage>
        <taxon>Bacteria</taxon>
        <taxon>Candidatus Campbelliibacteriota</taxon>
    </lineage>
</organism>
<accession>A0A1F5EHC5</accession>
<evidence type="ECO:0000313" key="2">
    <source>
        <dbReference type="EMBL" id="OGD66829.1"/>
    </source>
</evidence>
<evidence type="ECO:0000313" key="3">
    <source>
        <dbReference type="Proteomes" id="UP000186029"/>
    </source>
</evidence>
<protein>
    <submittedName>
        <fullName evidence="2">Uncharacterized protein</fullName>
    </submittedName>
</protein>
<dbReference type="EMBL" id="MFAC01000019">
    <property type="protein sequence ID" value="OGD66829.1"/>
    <property type="molecule type" value="Genomic_DNA"/>
</dbReference>
<proteinExistence type="predicted"/>
<dbReference type="STRING" id="1797580.A2Z61_01315"/>
<evidence type="ECO:0000256" key="1">
    <source>
        <dbReference type="SAM" id="MobiDB-lite"/>
    </source>
</evidence>
<sequence>MDETQEIIKEQLKKLPDDVKKAFASVDLRAKIKKISEKHHLHIDQSGELENETVLVMLGLESANDYKINLKRGLQISNLRAQAIIFDIDKEIFMNIRESLKKISQEDDMETEDRKQDSINHPSFEKESDSENKFADISVDTTNSLNKEKNTEEDKKVEESEEIKMEIARWQIIKPSVPPPNLPTEKTDEPPHSGDEFSSKKKPFHIDPYRELID</sequence>
<gene>
    <name evidence="2" type="ORF">A2Z61_01315</name>
</gene>
<comment type="caution">
    <text evidence="2">The sequence shown here is derived from an EMBL/GenBank/DDBJ whole genome shotgun (WGS) entry which is preliminary data.</text>
</comment>
<feature type="region of interest" description="Disordered" evidence="1">
    <location>
        <begin position="104"/>
        <end position="214"/>
    </location>
</feature>
<dbReference type="AlphaFoldDB" id="A0A1F5EHC5"/>
<reference evidence="2 3" key="1">
    <citation type="journal article" date="2016" name="Nat. Commun.">
        <title>Thousands of microbial genomes shed light on interconnected biogeochemical processes in an aquifer system.</title>
        <authorList>
            <person name="Anantharaman K."/>
            <person name="Brown C.T."/>
            <person name="Hug L.A."/>
            <person name="Sharon I."/>
            <person name="Castelle C.J."/>
            <person name="Probst A.J."/>
            <person name="Thomas B.C."/>
            <person name="Singh A."/>
            <person name="Wilkins M.J."/>
            <person name="Karaoz U."/>
            <person name="Brodie E.L."/>
            <person name="Williams K.H."/>
            <person name="Hubbard S.S."/>
            <person name="Banfield J.F."/>
        </authorList>
    </citation>
    <scope>NUCLEOTIDE SEQUENCE [LARGE SCALE GENOMIC DNA]</scope>
</reference>
<feature type="compositionally biased region" description="Basic and acidic residues" evidence="1">
    <location>
        <begin position="112"/>
        <end position="134"/>
    </location>
</feature>